<feature type="non-terminal residue" evidence="2">
    <location>
        <position position="1"/>
    </location>
</feature>
<feature type="compositionally biased region" description="Basic and acidic residues" evidence="1">
    <location>
        <begin position="134"/>
        <end position="206"/>
    </location>
</feature>
<accession>V8NFP2</accession>
<feature type="compositionally biased region" description="Gly residues" evidence="1">
    <location>
        <begin position="385"/>
        <end position="396"/>
    </location>
</feature>
<gene>
    <name evidence="2" type="primary">Srst</name>
    <name evidence="2" type="ORF">L345_13356</name>
</gene>
<evidence type="ECO:0000313" key="2">
    <source>
        <dbReference type="EMBL" id="ETE60900.1"/>
    </source>
</evidence>
<dbReference type="AlphaFoldDB" id="V8NFP2"/>
<evidence type="ECO:0000256" key="1">
    <source>
        <dbReference type="SAM" id="MobiDB-lite"/>
    </source>
</evidence>
<comment type="caution">
    <text evidence="2">The sequence shown here is derived from an EMBL/GenBank/DDBJ whole genome shotgun (WGS) entry which is preliminary data.</text>
</comment>
<proteinExistence type="predicted"/>
<sequence>MSSSLLQGQVAHHVLILLTSDRWKAESTLSLVRFDLPNCRQLAAAEVGNSWEKNRSSPQLMELRIFARCRFPELKHSFLVPLFPSLPSAVSPLTCFVCDNQRTNLWCLRFRECSEKEVFCVTAGCPTPKAGQLQREREREGERGRGREGRGREKGRKEREREGGREGERQGGGREGGREGRKERERGREGERGIEGLRERGREGRKERKRERRKEGESSIECERGIESSTPAPCSGRRPYTISDKWLPSLFLKTSRDGAPTTSGGKLFHWLILLPVKKFLLSSRLLLSLVSFHPLLLVLHSGALENKLTPPPLLWGSPSNLQILSSVVKRDIAPFHLTSPRGQGINSHPQEARGVRQFDSHWLKVDSAFHPSVPGRQIGTAMFLGHGGKSGEGPTPGGSQPALPGRRHTKEALPVGAHGTLGSCYWQQGLLQIPRSNAMERAGKHCEVASETIGDSLCKYNSLTH</sequence>
<organism evidence="2 3">
    <name type="scientific">Ophiophagus hannah</name>
    <name type="common">King cobra</name>
    <name type="synonym">Naja hannah</name>
    <dbReference type="NCBI Taxonomy" id="8665"/>
    <lineage>
        <taxon>Eukaryota</taxon>
        <taxon>Metazoa</taxon>
        <taxon>Chordata</taxon>
        <taxon>Craniata</taxon>
        <taxon>Vertebrata</taxon>
        <taxon>Euteleostomi</taxon>
        <taxon>Lepidosauria</taxon>
        <taxon>Squamata</taxon>
        <taxon>Bifurcata</taxon>
        <taxon>Unidentata</taxon>
        <taxon>Episquamata</taxon>
        <taxon>Toxicofera</taxon>
        <taxon>Serpentes</taxon>
        <taxon>Colubroidea</taxon>
        <taxon>Elapidae</taxon>
        <taxon>Elapinae</taxon>
        <taxon>Ophiophagus</taxon>
    </lineage>
</organism>
<evidence type="ECO:0000313" key="3">
    <source>
        <dbReference type="Proteomes" id="UP000018936"/>
    </source>
</evidence>
<feature type="region of interest" description="Disordered" evidence="1">
    <location>
        <begin position="129"/>
        <end position="239"/>
    </location>
</feature>
<dbReference type="EMBL" id="AZIM01004307">
    <property type="protein sequence ID" value="ETE60900.1"/>
    <property type="molecule type" value="Genomic_DNA"/>
</dbReference>
<feature type="compositionally biased region" description="Basic and acidic residues" evidence="1">
    <location>
        <begin position="213"/>
        <end position="226"/>
    </location>
</feature>
<keyword evidence="3" id="KW-1185">Reference proteome</keyword>
<name>V8NFP2_OPHHA</name>
<dbReference type="OrthoDB" id="9046871at2759"/>
<dbReference type="Proteomes" id="UP000018936">
    <property type="component" value="Unassembled WGS sequence"/>
</dbReference>
<protein>
    <submittedName>
        <fullName evidence="2">Octapeptide-repeat protein T2</fullName>
    </submittedName>
</protein>
<feature type="region of interest" description="Disordered" evidence="1">
    <location>
        <begin position="384"/>
        <end position="406"/>
    </location>
</feature>
<reference evidence="2 3" key="1">
    <citation type="journal article" date="2013" name="Proc. Natl. Acad. Sci. U.S.A.">
        <title>The king cobra genome reveals dynamic gene evolution and adaptation in the snake venom system.</title>
        <authorList>
            <person name="Vonk F.J."/>
            <person name="Casewell N.R."/>
            <person name="Henkel C.V."/>
            <person name="Heimberg A.M."/>
            <person name="Jansen H.J."/>
            <person name="McCleary R.J."/>
            <person name="Kerkkamp H.M."/>
            <person name="Vos R.A."/>
            <person name="Guerreiro I."/>
            <person name="Calvete J.J."/>
            <person name="Wuster W."/>
            <person name="Woods A.E."/>
            <person name="Logan J.M."/>
            <person name="Harrison R.A."/>
            <person name="Castoe T.A."/>
            <person name="de Koning A.P."/>
            <person name="Pollock D.D."/>
            <person name="Yandell M."/>
            <person name="Calderon D."/>
            <person name="Renjifo C."/>
            <person name="Currier R.B."/>
            <person name="Salgado D."/>
            <person name="Pla D."/>
            <person name="Sanz L."/>
            <person name="Hyder A.S."/>
            <person name="Ribeiro J.M."/>
            <person name="Arntzen J.W."/>
            <person name="van den Thillart G.E."/>
            <person name="Boetzer M."/>
            <person name="Pirovano W."/>
            <person name="Dirks R.P."/>
            <person name="Spaink H.P."/>
            <person name="Duboule D."/>
            <person name="McGlinn E."/>
            <person name="Kini R.M."/>
            <person name="Richardson M.K."/>
        </authorList>
    </citation>
    <scope>NUCLEOTIDE SEQUENCE</scope>
    <source>
        <tissue evidence="2">Blood</tissue>
    </source>
</reference>